<proteinExistence type="inferred from homology"/>
<reference evidence="3 4" key="1">
    <citation type="submission" date="2024-08" db="EMBL/GenBank/DDBJ databases">
        <authorList>
            <person name="Lu H."/>
        </authorList>
    </citation>
    <scope>NUCLEOTIDE SEQUENCE [LARGE SCALE GENOMIC DNA]</scope>
    <source>
        <strain evidence="3 4">BYS78W</strain>
    </source>
</reference>
<comment type="subcellular location">
    <subcellularLocation>
        <location evidence="1">Cell outer membrane</location>
        <topology evidence="1">Multi-pass membrane protein</topology>
    </subcellularLocation>
</comment>
<name>A0ABW7HDA3_9BURK</name>
<evidence type="ECO:0000256" key="1">
    <source>
        <dbReference type="RuleBase" id="RU003884"/>
    </source>
</evidence>
<dbReference type="Gene3D" id="2.60.40.2610">
    <property type="entry name" value="Outer membrane usher protein FimD, plug domain"/>
    <property type="match status" value="1"/>
</dbReference>
<organism evidence="3 4">
    <name type="scientific">Pelomonas candidula</name>
    <dbReference type="NCBI Taxonomy" id="3299025"/>
    <lineage>
        <taxon>Bacteria</taxon>
        <taxon>Pseudomonadati</taxon>
        <taxon>Pseudomonadota</taxon>
        <taxon>Betaproteobacteria</taxon>
        <taxon>Burkholderiales</taxon>
        <taxon>Sphaerotilaceae</taxon>
        <taxon>Roseateles</taxon>
    </lineage>
</organism>
<dbReference type="InterPro" id="IPR018030">
    <property type="entry name" value="Fimbrial_membr_usher_CS"/>
</dbReference>
<feature type="domain" description="PapC-like C-terminal" evidence="2">
    <location>
        <begin position="703"/>
        <end position="768"/>
    </location>
</feature>
<dbReference type="Pfam" id="PF13953">
    <property type="entry name" value="PapC_C"/>
    <property type="match status" value="1"/>
</dbReference>
<comment type="caution">
    <text evidence="3">The sequence shown here is derived from an EMBL/GenBank/DDBJ whole genome shotgun (WGS) entry which is preliminary data.</text>
</comment>
<keyword evidence="4" id="KW-1185">Reference proteome</keyword>
<dbReference type="Pfam" id="PF00577">
    <property type="entry name" value="Usher"/>
    <property type="match status" value="2"/>
</dbReference>
<dbReference type="PROSITE" id="PS01151">
    <property type="entry name" value="FIMBRIAL_USHER"/>
    <property type="match status" value="1"/>
</dbReference>
<dbReference type="Proteomes" id="UP001606134">
    <property type="component" value="Unassembled WGS sequence"/>
</dbReference>
<keyword evidence="1" id="KW-0998">Cell outer membrane</keyword>
<dbReference type="EMBL" id="JBIGIC010000005">
    <property type="protein sequence ID" value="MFG6487462.1"/>
    <property type="molecule type" value="Genomic_DNA"/>
</dbReference>
<keyword evidence="1" id="KW-0472">Membrane</keyword>
<evidence type="ECO:0000259" key="2">
    <source>
        <dbReference type="Pfam" id="PF13953"/>
    </source>
</evidence>
<dbReference type="Gene3D" id="2.60.40.2070">
    <property type="match status" value="1"/>
</dbReference>
<dbReference type="InterPro" id="IPR025949">
    <property type="entry name" value="PapC-like_C"/>
</dbReference>
<dbReference type="PANTHER" id="PTHR30451">
    <property type="entry name" value="OUTER MEMBRANE USHER PROTEIN"/>
    <property type="match status" value="1"/>
</dbReference>
<accession>A0ABW7HDA3</accession>
<keyword evidence="1" id="KW-0813">Transport</keyword>
<keyword evidence="1" id="KW-1029">Fimbrium biogenesis</keyword>
<keyword evidence="1" id="KW-0812">Transmembrane</keyword>
<comment type="similarity">
    <text evidence="1">Belongs to the fimbrial export usher family.</text>
</comment>
<protein>
    <submittedName>
        <fullName evidence="3">Fimbria/pilus outer membrane usher protein</fullName>
    </submittedName>
</protein>
<dbReference type="Gene3D" id="2.60.40.3110">
    <property type="match status" value="1"/>
</dbReference>
<dbReference type="RefSeq" id="WP_394410374.1">
    <property type="nucleotide sequence ID" value="NZ_JBIGIC010000005.1"/>
</dbReference>
<sequence>MTGLRLDLDDRRGRAALIALLFLLIAAAATAQTTRPEVRMNWGETLLLALKVNGVPQDGMLRAVRLSEGLAIPQSNWDELHLRLPIGGTARVIDGEQHVLLATAGPLRWRIDEASQTLEIEAPANAFVGQSLDLNPGLPRVTQPSVWAPFVNYDAQWQHGAGGRRMTDVLWETGLFGPQGDFSSTGLARSEAHGVRLDTRWQRDDPERLVRLRVGDGVSQPGAWGRALRYGGVQWGTDFSLQPGFLSFPLPTLRGEAALPSTLDVYVNNGQRLQSRLQPGPFDLSDLPVVTGQGEIRTVVRDLLGREQVVVTPYYVSPALLKPGLSAVSVDVGAEREDYGIASNRYGRMMASVTERRGVTERFTRELRVEAMGRQQAAGATGWWLWPALGTASASAVASRNRDRGAGWLLMAGLDRQARDWSGSLQLRRASPRFSQAGQPDDTAPRTVITAALGTAWSGHSLGASFTQQRGALIGSKFAQLNYSRDLGGWGYLGLIVFRDLSRGGSGSTVGLSWSLALDSRHGVSTSVQRQRSLDGGHQDVVQTQLQRNPALGSGLGYQLMAESGGRQLAQGQWQGEHVVLSGGVGRRDRDVETRAGAAGGLAWVDGSLFAGRRIEGGIAVVDVGGHEGVRVTQDNQVVARTDARGRAFVSGLRGYQPNRVGIDASDLPMDVELQALEIQLTPAARSAARIDFPAQRGRAATLRVVDAVGLPLPPGAQLQPAGQPRRFPVGLNGRTYLAGLSEGRNTVLAHWTDEREHQCQFDFTAPPPSGDDLPDLGLLTCR</sequence>
<dbReference type="InterPro" id="IPR043142">
    <property type="entry name" value="PapC-like_C_sf"/>
</dbReference>
<evidence type="ECO:0000313" key="3">
    <source>
        <dbReference type="EMBL" id="MFG6487462.1"/>
    </source>
</evidence>
<dbReference type="InterPro" id="IPR042186">
    <property type="entry name" value="FimD_plug_dom"/>
</dbReference>
<dbReference type="InterPro" id="IPR000015">
    <property type="entry name" value="Fimb_usher"/>
</dbReference>
<gene>
    <name evidence="3" type="ORF">ACG04R_12340</name>
</gene>
<evidence type="ECO:0000313" key="4">
    <source>
        <dbReference type="Proteomes" id="UP001606134"/>
    </source>
</evidence>
<dbReference type="PANTHER" id="PTHR30451:SF5">
    <property type="entry name" value="SLR0019 PROTEIN"/>
    <property type="match status" value="1"/>
</dbReference>